<dbReference type="Proteomes" id="UP000800981">
    <property type="component" value="Unassembled WGS sequence"/>
</dbReference>
<feature type="domain" description="N-acetyltransferase" evidence="4">
    <location>
        <begin position="15"/>
        <end position="183"/>
    </location>
</feature>
<dbReference type="PROSITE" id="PS51186">
    <property type="entry name" value="GNAT"/>
    <property type="match status" value="1"/>
</dbReference>
<dbReference type="InterPro" id="IPR016181">
    <property type="entry name" value="Acyl_CoA_acyltransferase"/>
</dbReference>
<dbReference type="Pfam" id="PF13302">
    <property type="entry name" value="Acetyltransf_3"/>
    <property type="match status" value="1"/>
</dbReference>
<dbReference type="InterPro" id="IPR000182">
    <property type="entry name" value="GNAT_dom"/>
</dbReference>
<dbReference type="RefSeq" id="WP_166284971.1">
    <property type="nucleotide sequence ID" value="NZ_JAANNP010000208.1"/>
</dbReference>
<dbReference type="PANTHER" id="PTHR43792:SF8">
    <property type="entry name" value="[RIBOSOMAL PROTEIN US5]-ALANINE N-ACETYLTRANSFERASE"/>
    <property type="match status" value="1"/>
</dbReference>
<keyword evidence="6" id="KW-1185">Reference proteome</keyword>
<dbReference type="SUPFAM" id="SSF55729">
    <property type="entry name" value="Acyl-CoA N-acyltransferases (Nat)"/>
    <property type="match status" value="1"/>
</dbReference>
<reference evidence="5 6" key="1">
    <citation type="submission" date="2020-03" db="EMBL/GenBank/DDBJ databases">
        <title>Two novel Motilibacter sp.</title>
        <authorList>
            <person name="Liu S."/>
        </authorList>
    </citation>
    <scope>NUCLEOTIDE SEQUENCE [LARGE SCALE GENOMIC DNA]</scope>
    <source>
        <strain evidence="5 6">E257</strain>
    </source>
</reference>
<evidence type="ECO:0000256" key="3">
    <source>
        <dbReference type="ARBA" id="ARBA00038502"/>
    </source>
</evidence>
<proteinExistence type="inferred from homology"/>
<dbReference type="PANTHER" id="PTHR43792">
    <property type="entry name" value="GNAT FAMILY, PUTATIVE (AFU_ORTHOLOGUE AFUA_3G00765)-RELATED-RELATED"/>
    <property type="match status" value="1"/>
</dbReference>
<keyword evidence="2" id="KW-0012">Acyltransferase</keyword>
<keyword evidence="1" id="KW-0808">Transferase</keyword>
<evidence type="ECO:0000259" key="4">
    <source>
        <dbReference type="PROSITE" id="PS51186"/>
    </source>
</evidence>
<dbReference type="Gene3D" id="3.40.630.30">
    <property type="match status" value="1"/>
</dbReference>
<dbReference type="EMBL" id="JAANNP010000208">
    <property type="protein sequence ID" value="NHC16552.1"/>
    <property type="molecule type" value="Genomic_DNA"/>
</dbReference>
<evidence type="ECO:0000313" key="5">
    <source>
        <dbReference type="EMBL" id="NHC16552.1"/>
    </source>
</evidence>
<name>A0ABX0H0G0_9ACTN</name>
<evidence type="ECO:0000256" key="2">
    <source>
        <dbReference type="ARBA" id="ARBA00023315"/>
    </source>
</evidence>
<gene>
    <name evidence="5" type="ORF">G9H71_22460</name>
</gene>
<comment type="caution">
    <text evidence="5">The sequence shown here is derived from an EMBL/GenBank/DDBJ whole genome shotgun (WGS) entry which is preliminary data.</text>
</comment>
<comment type="similarity">
    <text evidence="3">Belongs to the acetyltransferase family. RimJ subfamily.</text>
</comment>
<dbReference type="InterPro" id="IPR051531">
    <property type="entry name" value="N-acetyltransferase"/>
</dbReference>
<accession>A0ABX0H0G0</accession>
<protein>
    <submittedName>
        <fullName evidence="5">GNAT family N-acetyltransferase</fullName>
    </submittedName>
</protein>
<evidence type="ECO:0000256" key="1">
    <source>
        <dbReference type="ARBA" id="ARBA00022679"/>
    </source>
</evidence>
<organism evidence="5 6">
    <name type="scientific">Motilibacter deserti</name>
    <dbReference type="NCBI Taxonomy" id="2714956"/>
    <lineage>
        <taxon>Bacteria</taxon>
        <taxon>Bacillati</taxon>
        <taxon>Actinomycetota</taxon>
        <taxon>Actinomycetes</taxon>
        <taxon>Motilibacterales</taxon>
        <taxon>Motilibacteraceae</taxon>
        <taxon>Motilibacter</taxon>
    </lineage>
</organism>
<evidence type="ECO:0000313" key="6">
    <source>
        <dbReference type="Proteomes" id="UP000800981"/>
    </source>
</evidence>
<sequence length="198" mass="22014">MSARGWPAELADGPVGVRPLRARDAGAWRDVRRRNVDWLTPWEATPPDPSRPPVSFQATVRFLRKEARAGRALPFVVTYQGELVGQVTVGGVTRGSLCSAHIGYWVDSRVAGRGVIPTAVALVTDHCFAAVGLHRIEVNIRPENAASLRVVEKLGFRDEGLRERLLHIDGDWRDHRSFALTAEEVPEGLLSRWRAARR</sequence>